<organism evidence="1 2">
    <name type="scientific">Chryseobacterium rhizosphaerae</name>
    <dbReference type="NCBI Taxonomy" id="395937"/>
    <lineage>
        <taxon>Bacteria</taxon>
        <taxon>Pseudomonadati</taxon>
        <taxon>Bacteroidota</taxon>
        <taxon>Flavobacteriia</taxon>
        <taxon>Flavobacteriales</taxon>
        <taxon>Weeksellaceae</taxon>
        <taxon>Chryseobacterium group</taxon>
        <taxon>Chryseobacterium</taxon>
    </lineage>
</organism>
<dbReference type="Proteomes" id="UP001184861">
    <property type="component" value="Unassembled WGS sequence"/>
</dbReference>
<dbReference type="EMBL" id="JAVDQY010000007">
    <property type="protein sequence ID" value="MDR6529019.1"/>
    <property type="molecule type" value="Genomic_DNA"/>
</dbReference>
<evidence type="ECO:0000313" key="1">
    <source>
        <dbReference type="EMBL" id="MDR6529019.1"/>
    </source>
</evidence>
<dbReference type="AlphaFoldDB" id="A0AAE3YER5"/>
<gene>
    <name evidence="1" type="ORF">J2787_004460</name>
</gene>
<dbReference type="RefSeq" id="WP_202271213.1">
    <property type="nucleotide sequence ID" value="NZ_JAVDQY010000007.1"/>
</dbReference>
<evidence type="ECO:0008006" key="3">
    <source>
        <dbReference type="Google" id="ProtNLM"/>
    </source>
</evidence>
<sequence length="322" mass="38320">MKKRLLFIAPDYYGFNEVIFSGIKKYTDFDSVMAISATNERYQYKNFYERAENFFSKTFLRKNLKNQKKREHLIRQMNQLDYYDYILVNRPDLLDQEMYDIVQKKGKKKIVVFWDSFSKIGGQKETIPYYDLAFSFDTDDCKNYDLKKISNFYFNEDLYSKNPIYDIVFLGTFDKRFDDLTKIINSMNQKSIDIKCFIYHPSDFSIDEQIEKNIIKLPNILPFNESYRVNEKGSVLLDLAHENQSGLSFRPFDALGSGKKLITTNKAIKNYDFYNSNNIFVIEDINNIEIPSDFFTTPYEKADEQILEKYSFKNWINTILDL</sequence>
<accession>A0AAE3YER5</accession>
<name>A0AAE3YER5_9FLAO</name>
<evidence type="ECO:0000313" key="2">
    <source>
        <dbReference type="Proteomes" id="UP001184861"/>
    </source>
</evidence>
<comment type="caution">
    <text evidence="1">The sequence shown here is derived from an EMBL/GenBank/DDBJ whole genome shotgun (WGS) entry which is preliminary data.</text>
</comment>
<proteinExistence type="predicted"/>
<protein>
    <recommendedName>
        <fullName evidence="3">Lipopolysaccharide core biosynthesis protein rfaS</fullName>
    </recommendedName>
</protein>
<reference evidence="1" key="1">
    <citation type="submission" date="2023-07" db="EMBL/GenBank/DDBJ databases">
        <title>Sorghum-associated microbial communities from plants grown in Nebraska, USA.</title>
        <authorList>
            <person name="Schachtman D."/>
        </authorList>
    </citation>
    <scope>NUCLEOTIDE SEQUENCE</scope>
    <source>
        <strain evidence="1">DS2360</strain>
    </source>
</reference>